<sequence>MQSFFLLSIRWRTLASLINHVLQRRPSVYGNESKMAPLLQPTDTKIDPFNIGLWMMLCDDIPCTPGSNITEIDEAWTKTKELVFSCKVPIIKAKCTTRSTCPKSSIVNTGAPFLFYTPGFQEQKGS</sequence>
<evidence type="ECO:0000256" key="1">
    <source>
        <dbReference type="SAM" id="SignalP"/>
    </source>
</evidence>
<keyword evidence="1" id="KW-0732">Signal</keyword>
<protein>
    <submittedName>
        <fullName evidence="2">Uncharacterized protein</fullName>
    </submittedName>
</protein>
<name>A0AAV4MUG1_CAEEX</name>
<evidence type="ECO:0000313" key="2">
    <source>
        <dbReference type="EMBL" id="GIX76059.1"/>
    </source>
</evidence>
<proteinExistence type="predicted"/>
<reference evidence="2 3" key="1">
    <citation type="submission" date="2021-06" db="EMBL/GenBank/DDBJ databases">
        <title>Caerostris extrusa draft genome.</title>
        <authorList>
            <person name="Kono N."/>
            <person name="Arakawa K."/>
        </authorList>
    </citation>
    <scope>NUCLEOTIDE SEQUENCE [LARGE SCALE GENOMIC DNA]</scope>
</reference>
<evidence type="ECO:0000313" key="3">
    <source>
        <dbReference type="Proteomes" id="UP001054945"/>
    </source>
</evidence>
<feature type="signal peptide" evidence="1">
    <location>
        <begin position="1"/>
        <end position="15"/>
    </location>
</feature>
<accession>A0AAV4MUG1</accession>
<organism evidence="2 3">
    <name type="scientific">Caerostris extrusa</name>
    <name type="common">Bark spider</name>
    <name type="synonym">Caerostris bankana</name>
    <dbReference type="NCBI Taxonomy" id="172846"/>
    <lineage>
        <taxon>Eukaryota</taxon>
        <taxon>Metazoa</taxon>
        <taxon>Ecdysozoa</taxon>
        <taxon>Arthropoda</taxon>
        <taxon>Chelicerata</taxon>
        <taxon>Arachnida</taxon>
        <taxon>Araneae</taxon>
        <taxon>Araneomorphae</taxon>
        <taxon>Entelegynae</taxon>
        <taxon>Araneoidea</taxon>
        <taxon>Araneidae</taxon>
        <taxon>Caerostris</taxon>
    </lineage>
</organism>
<dbReference type="AlphaFoldDB" id="A0AAV4MUG1"/>
<keyword evidence="3" id="KW-1185">Reference proteome</keyword>
<comment type="caution">
    <text evidence="2">The sequence shown here is derived from an EMBL/GenBank/DDBJ whole genome shotgun (WGS) entry which is preliminary data.</text>
</comment>
<dbReference type="EMBL" id="BPLR01002645">
    <property type="protein sequence ID" value="GIX76059.1"/>
    <property type="molecule type" value="Genomic_DNA"/>
</dbReference>
<dbReference type="Proteomes" id="UP001054945">
    <property type="component" value="Unassembled WGS sequence"/>
</dbReference>
<feature type="chain" id="PRO_5043383028" evidence="1">
    <location>
        <begin position="16"/>
        <end position="126"/>
    </location>
</feature>
<gene>
    <name evidence="2" type="primary">AVEN_174092_1</name>
    <name evidence="2" type="ORF">CEXT_317021</name>
</gene>